<evidence type="ECO:0008006" key="4">
    <source>
        <dbReference type="Google" id="ProtNLM"/>
    </source>
</evidence>
<feature type="region of interest" description="Disordered" evidence="1">
    <location>
        <begin position="26"/>
        <end position="92"/>
    </location>
</feature>
<accession>A0ABT1JDR3</accession>
<dbReference type="EMBL" id="AUBJ02000001">
    <property type="protein sequence ID" value="MCP2330639.1"/>
    <property type="molecule type" value="Genomic_DNA"/>
</dbReference>
<evidence type="ECO:0000313" key="2">
    <source>
        <dbReference type="EMBL" id="MCP2330639.1"/>
    </source>
</evidence>
<evidence type="ECO:0000256" key="1">
    <source>
        <dbReference type="SAM" id="MobiDB-lite"/>
    </source>
</evidence>
<proteinExistence type="predicted"/>
<gene>
    <name evidence="2" type="ORF">G443_000909</name>
</gene>
<dbReference type="PROSITE" id="PS51257">
    <property type="entry name" value="PROKAR_LIPOPROTEIN"/>
    <property type="match status" value="1"/>
</dbReference>
<sequence length="182" mass="18036">MMRRPGVLIPAVLAFGGVFLVGCGEGSGDQEPTSPGDGVDATTGSGLDEPTTDPGLGAPTSGSATSGAGTAEPGAGGAADDGATSATDDLERVDCGEIETDTGAHRLIAMPTVGGRVGCTEAFNVIDEFLSLPDEEKAEAALGNVDVSHGWSCTVDDGETAGIACVKGSAGDDYEFAFHTEP</sequence>
<reference evidence="2 3" key="1">
    <citation type="submission" date="2013-07" db="EMBL/GenBank/DDBJ databases">
        <authorList>
            <consortium name="DOE Joint Genome Institute"/>
            <person name="Reeve W."/>
            <person name="Huntemann M."/>
            <person name="Han J."/>
            <person name="Chen A."/>
            <person name="Kyrpides N."/>
            <person name="Mavromatis K."/>
            <person name="Markowitz V."/>
            <person name="Palaniappan K."/>
            <person name="Ivanova N."/>
            <person name="Schaumberg A."/>
            <person name="Pati A."/>
            <person name="Liolios K."/>
            <person name="Nordberg H.P."/>
            <person name="Cantor M.N."/>
            <person name="Hua S.X."/>
            <person name="Woyke T."/>
        </authorList>
    </citation>
    <scope>NUCLEOTIDE SEQUENCE [LARGE SCALE GENOMIC DNA]</scope>
    <source>
        <strain evidence="2 3">DSM 43889</strain>
    </source>
</reference>
<organism evidence="2 3">
    <name type="scientific">Actinoalloteichus caeruleus DSM 43889</name>
    <dbReference type="NCBI Taxonomy" id="1120930"/>
    <lineage>
        <taxon>Bacteria</taxon>
        <taxon>Bacillati</taxon>
        <taxon>Actinomycetota</taxon>
        <taxon>Actinomycetes</taxon>
        <taxon>Pseudonocardiales</taxon>
        <taxon>Pseudonocardiaceae</taxon>
        <taxon>Actinoalloteichus</taxon>
        <taxon>Actinoalloteichus cyanogriseus</taxon>
    </lineage>
</organism>
<keyword evidence="3" id="KW-1185">Reference proteome</keyword>
<name>A0ABT1JDR3_ACTCY</name>
<evidence type="ECO:0000313" key="3">
    <source>
        <dbReference type="Proteomes" id="UP000791080"/>
    </source>
</evidence>
<comment type="caution">
    <text evidence="2">The sequence shown here is derived from an EMBL/GenBank/DDBJ whole genome shotgun (WGS) entry which is preliminary data.</text>
</comment>
<protein>
    <recommendedName>
        <fullName evidence="4">Septum formation-related domain-containing protein</fullName>
    </recommendedName>
</protein>
<feature type="compositionally biased region" description="Low complexity" evidence="1">
    <location>
        <begin position="55"/>
        <end position="73"/>
    </location>
</feature>
<dbReference type="RefSeq" id="WP_155886257.1">
    <property type="nucleotide sequence ID" value="NZ_AUBJ02000001.1"/>
</dbReference>
<dbReference type="Proteomes" id="UP000791080">
    <property type="component" value="Unassembled WGS sequence"/>
</dbReference>
<reference evidence="2 3" key="2">
    <citation type="submission" date="2022-06" db="EMBL/GenBank/DDBJ databases">
        <title>Genomic Encyclopedia of Type Strains, Phase I: the one thousand microbial genomes (KMG-I) project.</title>
        <authorList>
            <person name="Kyrpides N."/>
        </authorList>
    </citation>
    <scope>NUCLEOTIDE SEQUENCE [LARGE SCALE GENOMIC DNA]</scope>
    <source>
        <strain evidence="2 3">DSM 43889</strain>
    </source>
</reference>